<dbReference type="SUPFAM" id="SSF49464">
    <property type="entry name" value="Carboxypeptidase regulatory domain-like"/>
    <property type="match status" value="1"/>
</dbReference>
<dbReference type="Pfam" id="PF14905">
    <property type="entry name" value="OMP_b-brl_3"/>
    <property type="match status" value="1"/>
</dbReference>
<evidence type="ECO:0000256" key="3">
    <source>
        <dbReference type="ARBA" id="ARBA00023237"/>
    </source>
</evidence>
<feature type="signal peptide" evidence="5">
    <location>
        <begin position="1"/>
        <end position="21"/>
    </location>
</feature>
<feature type="region of interest" description="Disordered" evidence="4">
    <location>
        <begin position="315"/>
        <end position="364"/>
    </location>
</feature>
<dbReference type="Proteomes" id="UP000306808">
    <property type="component" value="Unassembled WGS sequence"/>
</dbReference>
<evidence type="ECO:0000259" key="6">
    <source>
        <dbReference type="Pfam" id="PF14905"/>
    </source>
</evidence>
<dbReference type="InterPro" id="IPR041700">
    <property type="entry name" value="OMP_b-brl_3"/>
</dbReference>
<evidence type="ECO:0000256" key="1">
    <source>
        <dbReference type="ARBA" id="ARBA00004442"/>
    </source>
</evidence>
<dbReference type="InterPro" id="IPR008969">
    <property type="entry name" value="CarboxyPept-like_regulatory"/>
</dbReference>
<dbReference type="OrthoDB" id="1086219at2"/>
<dbReference type="Gene3D" id="2.60.40.1120">
    <property type="entry name" value="Carboxypeptidase-like, regulatory domain"/>
    <property type="match status" value="1"/>
</dbReference>
<dbReference type="RefSeq" id="WP_136900370.1">
    <property type="nucleotide sequence ID" value="NZ_SUME01000002.1"/>
</dbReference>
<dbReference type="GO" id="GO:0009279">
    <property type="term" value="C:cell outer membrane"/>
    <property type="evidence" value="ECO:0007669"/>
    <property type="project" value="UniProtKB-SubCell"/>
</dbReference>
<dbReference type="SUPFAM" id="SSF56935">
    <property type="entry name" value="Porins"/>
    <property type="match status" value="1"/>
</dbReference>
<feature type="compositionally biased region" description="Basic and acidic residues" evidence="4">
    <location>
        <begin position="406"/>
        <end position="416"/>
    </location>
</feature>
<keyword evidence="5" id="KW-0732">Signal</keyword>
<evidence type="ECO:0000256" key="2">
    <source>
        <dbReference type="ARBA" id="ARBA00023136"/>
    </source>
</evidence>
<dbReference type="Pfam" id="PF13620">
    <property type="entry name" value="CarboxypepD_reg"/>
    <property type="match status" value="1"/>
</dbReference>
<keyword evidence="2" id="KW-0472">Membrane</keyword>
<comment type="caution">
    <text evidence="7">The sequence shown here is derived from an EMBL/GenBank/DDBJ whole genome shotgun (WGS) entry which is preliminary data.</text>
</comment>
<feature type="compositionally biased region" description="Polar residues" evidence="4">
    <location>
        <begin position="344"/>
        <end position="358"/>
    </location>
</feature>
<gene>
    <name evidence="7" type="ORF">FAZ15_05805</name>
</gene>
<feature type="domain" description="Outer membrane protein beta-barrel" evidence="6">
    <location>
        <begin position="424"/>
        <end position="885"/>
    </location>
</feature>
<reference evidence="7 8" key="1">
    <citation type="submission" date="2019-04" db="EMBL/GenBank/DDBJ databases">
        <title>Sphingobacterium olei sp. nov., isolated from oil-contaminated soil.</title>
        <authorList>
            <person name="Liu B."/>
        </authorList>
    </citation>
    <scope>NUCLEOTIDE SEQUENCE [LARGE SCALE GENOMIC DNA]</scope>
    <source>
        <strain evidence="7 8">HAL-9</strain>
    </source>
</reference>
<feature type="chain" id="PRO_5020902565" description="Outer membrane protein beta-barrel domain-containing protein" evidence="5">
    <location>
        <begin position="22"/>
        <end position="896"/>
    </location>
</feature>
<sequence>MKRIFAFFIFLFLGHVAISQVAISGKIADQADDGPLANASVVLLNQDSIMKYFVRADENGKFQIKNVAPGSYLLLVSYPKFEVYSQKIELENKDLNLESIKISSQANLIEEVIVRQKLPITLKGDTIEYDAGSFETEKNAKLEDLLRRLPGLTVSADGAITAQGKSVSKVLIDGEEFFGYDPKIAIRNVRADAVDKVQVYERKSEQAELTGIDDGVRLQTVNVVLKEEAREGVFGNLEALYGTDNLYAGNLFAAKFNRTERMGVTANTNNMGASGREGNLRMNNQIQGEPVFTSIGANYENQFFDRKLNVNANYNLNDNSNRNERDSFNKQIQSNGEVRETTRTSRSMSNNQSHSVRSQFRIRIDSTQNMDVRINAGLSQQESGNSSNSRTRGEGGNDINEFESDQNTKTDSRSNDIRLNYRKRLNKKGASLNVHVSNDYSKSDSENRTDETTTQFIENTETNIDQRRLGDNYSNNFSAEANFGNRLSQQINYSLGYSFSNSNRKNFLDAFDLDANGTPSELDLNYSQRQHDFSTNQGVNATMNFNHELLNINVSNKTLYKNQNLEDSYRDVDLSRSFWDNSFNMDINYRLSSRKNLRVSYQNSNTIPSFEQLQPTQPRRNELFIPIGNPDLERATNNNFRLNYNTISLLKGTNLNLNGDIGFVVNPIINQLQIDRETNVTRSSYVNINDRSTWRAGMNGNFNKPMFNKQVQFNIFSSLNYQNSFSFIENSDSESFELNNLQNTNGNIGLGLNEQNSKGFDFEVNARIGANNQLNSLRSDLNYTNMTGSSAGYIKYFFPWKFQATTNVNYSYEGPTKLYPQSIHQFYANVELSKKLLKNESLVASVKAFDIFNTFNNVNRSISDTDFTESRQLILTQYVLVGLKWDFNKNLGKKND</sequence>
<feature type="region of interest" description="Disordered" evidence="4">
    <location>
        <begin position="377"/>
        <end position="418"/>
    </location>
</feature>
<evidence type="ECO:0000313" key="7">
    <source>
        <dbReference type="EMBL" id="TJZ62025.1"/>
    </source>
</evidence>
<organism evidence="7 8">
    <name type="scientific">Sphingobacterium olei</name>
    <dbReference type="NCBI Taxonomy" id="2571155"/>
    <lineage>
        <taxon>Bacteria</taxon>
        <taxon>Pseudomonadati</taxon>
        <taxon>Bacteroidota</taxon>
        <taxon>Sphingobacteriia</taxon>
        <taxon>Sphingobacteriales</taxon>
        <taxon>Sphingobacteriaceae</taxon>
        <taxon>Sphingobacterium</taxon>
    </lineage>
</organism>
<feature type="region of interest" description="Disordered" evidence="4">
    <location>
        <begin position="430"/>
        <end position="454"/>
    </location>
</feature>
<name>A0A4U0P3Y1_9SPHI</name>
<dbReference type="InterPro" id="IPR036942">
    <property type="entry name" value="Beta-barrel_TonB_sf"/>
</dbReference>
<evidence type="ECO:0000256" key="5">
    <source>
        <dbReference type="SAM" id="SignalP"/>
    </source>
</evidence>
<keyword evidence="8" id="KW-1185">Reference proteome</keyword>
<dbReference type="AlphaFoldDB" id="A0A4U0P3Y1"/>
<dbReference type="Gene3D" id="2.40.170.20">
    <property type="entry name" value="TonB-dependent receptor, beta-barrel domain"/>
    <property type="match status" value="1"/>
</dbReference>
<dbReference type="EMBL" id="SUME01000002">
    <property type="protein sequence ID" value="TJZ62025.1"/>
    <property type="molecule type" value="Genomic_DNA"/>
</dbReference>
<evidence type="ECO:0000313" key="8">
    <source>
        <dbReference type="Proteomes" id="UP000306808"/>
    </source>
</evidence>
<accession>A0A4U0P3Y1</accession>
<feature type="compositionally biased region" description="Basic and acidic residues" evidence="4">
    <location>
        <begin position="441"/>
        <end position="451"/>
    </location>
</feature>
<evidence type="ECO:0000256" key="4">
    <source>
        <dbReference type="SAM" id="MobiDB-lite"/>
    </source>
</evidence>
<protein>
    <recommendedName>
        <fullName evidence="6">Outer membrane protein beta-barrel domain-containing protein</fullName>
    </recommendedName>
</protein>
<comment type="subcellular location">
    <subcellularLocation>
        <location evidence="1">Cell outer membrane</location>
    </subcellularLocation>
</comment>
<keyword evidence="3" id="KW-0998">Cell outer membrane</keyword>
<feature type="compositionally biased region" description="Polar residues" evidence="4">
    <location>
        <begin position="377"/>
        <end position="390"/>
    </location>
</feature>
<proteinExistence type="predicted"/>